<evidence type="ECO:0000313" key="2">
    <source>
        <dbReference type="EMBL" id="OXA58966.1"/>
    </source>
</evidence>
<feature type="transmembrane region" description="Helical" evidence="1">
    <location>
        <begin position="222"/>
        <end position="245"/>
    </location>
</feature>
<proteinExistence type="predicted"/>
<keyword evidence="1" id="KW-0472">Membrane</keyword>
<comment type="caution">
    <text evidence="2">The sequence shown here is derived from an EMBL/GenBank/DDBJ whole genome shotgun (WGS) entry which is preliminary data.</text>
</comment>
<dbReference type="EMBL" id="LNIX01000002">
    <property type="protein sequence ID" value="OXA58966.1"/>
    <property type="molecule type" value="Genomic_DNA"/>
</dbReference>
<evidence type="ECO:0008006" key="4">
    <source>
        <dbReference type="Google" id="ProtNLM"/>
    </source>
</evidence>
<dbReference type="Proteomes" id="UP000198287">
    <property type="component" value="Unassembled WGS sequence"/>
</dbReference>
<keyword evidence="1" id="KW-0812">Transmembrane</keyword>
<sequence>MDANATKLFIIARPNLKNHKVTPINRTNRLSCKTSAFLYYHAYSRITYYLLLSPYKTELKLINDDNSIMVNRTNLCQKTMCAIAHAYATLNAVYLFSTSMGQRERQIQENPSELFTIATNSMFAFAFVIYIHITWFKRDGLANLYNVCHNNDHFRVPKRTKANSVVYKETALVLIGTLIMAYLAIFGVTGDQYVVVLDQFAQAIEDAIFGTEAQVNKFISGLIYFSVAIQFCYMSIFSHFVVIIFPDMACLAIFDIGKNCAKFLKENPDLEFHQIRTYIRNVQSLVSNINSIVQFQILLFVSNAGVNLTIALLDVLDPVDTQIRISSSVYSTAFIVMILLTANSASQMEKLSDYIYDRRDRPGYRENADVLVLLSDLETNPIALKSFKFPVTYGFIVTVLSTSLTYSVILLQFRVSTNSGQS</sequence>
<keyword evidence="3" id="KW-1185">Reference proteome</keyword>
<feature type="transmembrane region" description="Helical" evidence="1">
    <location>
        <begin position="165"/>
        <end position="188"/>
    </location>
</feature>
<accession>A0A226EQU4</accession>
<feature type="transmembrane region" description="Helical" evidence="1">
    <location>
        <begin position="117"/>
        <end position="136"/>
    </location>
</feature>
<name>A0A226EQU4_FOLCA</name>
<protein>
    <recommendedName>
        <fullName evidence="4">Gustatory receptor</fullName>
    </recommendedName>
</protein>
<reference evidence="2 3" key="1">
    <citation type="submission" date="2015-12" db="EMBL/GenBank/DDBJ databases">
        <title>The genome of Folsomia candida.</title>
        <authorList>
            <person name="Faddeeva A."/>
            <person name="Derks M.F."/>
            <person name="Anvar Y."/>
            <person name="Smit S."/>
            <person name="Van Straalen N."/>
            <person name="Roelofs D."/>
        </authorList>
    </citation>
    <scope>NUCLEOTIDE SEQUENCE [LARGE SCALE GENOMIC DNA]</scope>
    <source>
        <strain evidence="2 3">VU population</strain>
        <tissue evidence="2">Whole body</tissue>
    </source>
</reference>
<evidence type="ECO:0000313" key="3">
    <source>
        <dbReference type="Proteomes" id="UP000198287"/>
    </source>
</evidence>
<gene>
    <name evidence="2" type="ORF">Fcan01_04521</name>
</gene>
<feature type="transmembrane region" description="Helical" evidence="1">
    <location>
        <begin position="391"/>
        <end position="413"/>
    </location>
</feature>
<keyword evidence="1" id="KW-1133">Transmembrane helix</keyword>
<evidence type="ECO:0000256" key="1">
    <source>
        <dbReference type="SAM" id="Phobius"/>
    </source>
</evidence>
<feature type="transmembrane region" description="Helical" evidence="1">
    <location>
        <begin position="297"/>
        <end position="316"/>
    </location>
</feature>
<feature type="transmembrane region" description="Helical" evidence="1">
    <location>
        <begin position="322"/>
        <end position="342"/>
    </location>
</feature>
<dbReference type="AlphaFoldDB" id="A0A226EQU4"/>
<organism evidence="2 3">
    <name type="scientific">Folsomia candida</name>
    <name type="common">Springtail</name>
    <dbReference type="NCBI Taxonomy" id="158441"/>
    <lineage>
        <taxon>Eukaryota</taxon>
        <taxon>Metazoa</taxon>
        <taxon>Ecdysozoa</taxon>
        <taxon>Arthropoda</taxon>
        <taxon>Hexapoda</taxon>
        <taxon>Collembola</taxon>
        <taxon>Entomobryomorpha</taxon>
        <taxon>Isotomoidea</taxon>
        <taxon>Isotomidae</taxon>
        <taxon>Proisotominae</taxon>
        <taxon>Folsomia</taxon>
    </lineage>
</organism>